<comment type="PTM">
    <text evidence="11">Cleaved by autocatalysis into a large and a small subunit.</text>
</comment>
<evidence type="ECO:0000256" key="7">
    <source>
        <dbReference type="ARBA" id="ARBA00023315"/>
    </source>
</evidence>
<feature type="chain" id="PRO_5030542052" description="Glutathione hydrolase proenzyme" evidence="13">
    <location>
        <begin position="32"/>
        <end position="579"/>
    </location>
</feature>
<comment type="catalytic activity">
    <reaction evidence="1 11">
        <text>an S-substituted glutathione + H2O = an S-substituted L-cysteinylglycine + L-glutamate</text>
        <dbReference type="Rhea" id="RHEA:59468"/>
        <dbReference type="ChEBI" id="CHEBI:15377"/>
        <dbReference type="ChEBI" id="CHEBI:29985"/>
        <dbReference type="ChEBI" id="CHEBI:90779"/>
        <dbReference type="ChEBI" id="CHEBI:143103"/>
        <dbReference type="EC" id="3.4.19.13"/>
    </reaction>
</comment>
<evidence type="ECO:0000256" key="10">
    <source>
        <dbReference type="PIRSR" id="PIRSR600101-2"/>
    </source>
</evidence>
<dbReference type="GO" id="GO:0036374">
    <property type="term" value="F:glutathione hydrolase activity"/>
    <property type="evidence" value="ECO:0007669"/>
    <property type="project" value="UniProtKB-UniRule"/>
</dbReference>
<evidence type="ECO:0000256" key="6">
    <source>
        <dbReference type="ARBA" id="ARBA00023145"/>
    </source>
</evidence>
<name>A0A7W4IBM3_9PROT</name>
<evidence type="ECO:0000256" key="9">
    <source>
        <dbReference type="PIRSR" id="PIRSR600101-1"/>
    </source>
</evidence>
<keyword evidence="7 11" id="KW-0012">Acyltransferase</keyword>
<dbReference type="EMBL" id="JABEQJ010000007">
    <property type="protein sequence ID" value="MBB2159895.1"/>
    <property type="molecule type" value="Genomic_DNA"/>
</dbReference>
<comment type="similarity">
    <text evidence="3 11">Belongs to the gamma-glutamyltransferase family.</text>
</comment>
<comment type="pathway">
    <text evidence="11">Sulfur metabolism; glutathione metabolism.</text>
</comment>
<evidence type="ECO:0000313" key="15">
    <source>
        <dbReference type="Proteomes" id="UP000589085"/>
    </source>
</evidence>
<keyword evidence="4 11" id="KW-0808">Transferase</keyword>
<keyword evidence="6 11" id="KW-0865">Zymogen</keyword>
<dbReference type="PANTHER" id="PTHR43199">
    <property type="entry name" value="GLUTATHIONE HYDROLASE"/>
    <property type="match status" value="1"/>
</dbReference>
<comment type="catalytic activity">
    <reaction evidence="8 11">
        <text>an N-terminal (5-L-glutamyl)-[peptide] + an alpha-amino acid = 5-L-glutamyl amino acid + an N-terminal L-alpha-aminoacyl-[peptide]</text>
        <dbReference type="Rhea" id="RHEA:23904"/>
        <dbReference type="Rhea" id="RHEA-COMP:9780"/>
        <dbReference type="Rhea" id="RHEA-COMP:9795"/>
        <dbReference type="ChEBI" id="CHEBI:77644"/>
        <dbReference type="ChEBI" id="CHEBI:78597"/>
        <dbReference type="ChEBI" id="CHEBI:78599"/>
        <dbReference type="ChEBI" id="CHEBI:78608"/>
        <dbReference type="EC" id="2.3.2.2"/>
    </reaction>
</comment>
<dbReference type="SUPFAM" id="SSF56235">
    <property type="entry name" value="N-terminal nucleophile aminohydrolases (Ntn hydrolases)"/>
    <property type="match status" value="1"/>
</dbReference>
<evidence type="ECO:0000256" key="13">
    <source>
        <dbReference type="SAM" id="SignalP"/>
    </source>
</evidence>
<dbReference type="PRINTS" id="PR01210">
    <property type="entry name" value="GGTRANSPTASE"/>
</dbReference>
<evidence type="ECO:0000256" key="12">
    <source>
        <dbReference type="SAM" id="MobiDB-lite"/>
    </source>
</evidence>
<evidence type="ECO:0000256" key="4">
    <source>
        <dbReference type="ARBA" id="ARBA00022679"/>
    </source>
</evidence>
<dbReference type="NCBIfam" id="TIGR00066">
    <property type="entry name" value="g_glut_trans"/>
    <property type="match status" value="1"/>
</dbReference>
<dbReference type="Gene3D" id="3.60.20.40">
    <property type="match status" value="1"/>
</dbReference>
<feature type="signal peptide" evidence="13">
    <location>
        <begin position="1"/>
        <end position="31"/>
    </location>
</feature>
<organism evidence="14 15">
    <name type="scientific">Gluconacetobacter sacchari</name>
    <dbReference type="NCBI Taxonomy" id="92759"/>
    <lineage>
        <taxon>Bacteria</taxon>
        <taxon>Pseudomonadati</taxon>
        <taxon>Pseudomonadota</taxon>
        <taxon>Alphaproteobacteria</taxon>
        <taxon>Acetobacterales</taxon>
        <taxon>Acetobacteraceae</taxon>
        <taxon>Gluconacetobacter</taxon>
    </lineage>
</organism>
<feature type="binding site" evidence="10">
    <location>
        <begin position="417"/>
        <end position="419"/>
    </location>
    <ligand>
        <name>L-glutamate</name>
        <dbReference type="ChEBI" id="CHEBI:29985"/>
    </ligand>
</feature>
<feature type="active site" description="Nucleophile" evidence="9">
    <location>
        <position position="399"/>
    </location>
</feature>
<dbReference type="InterPro" id="IPR051792">
    <property type="entry name" value="GGT_bact"/>
</dbReference>
<dbReference type="Gene3D" id="1.10.246.130">
    <property type="match status" value="1"/>
</dbReference>
<feature type="binding site" evidence="10">
    <location>
        <position position="486"/>
    </location>
    <ligand>
        <name>L-glutamate</name>
        <dbReference type="ChEBI" id="CHEBI:29985"/>
    </ligand>
</feature>
<gene>
    <name evidence="14" type="primary">ggt</name>
    <name evidence="14" type="ORF">HLH48_06860</name>
</gene>
<dbReference type="PANTHER" id="PTHR43199:SF1">
    <property type="entry name" value="GLUTATHIONE HYDROLASE PROENZYME"/>
    <property type="match status" value="1"/>
</dbReference>
<evidence type="ECO:0000256" key="11">
    <source>
        <dbReference type="RuleBase" id="RU368036"/>
    </source>
</evidence>
<dbReference type="GO" id="GO:0103068">
    <property type="term" value="F:leukotriene C4 gamma-glutamyl transferase activity"/>
    <property type="evidence" value="ECO:0007669"/>
    <property type="project" value="UniProtKB-EC"/>
</dbReference>
<dbReference type="GO" id="GO:0006750">
    <property type="term" value="P:glutathione biosynthetic process"/>
    <property type="evidence" value="ECO:0007669"/>
    <property type="project" value="UniProtKB-KW"/>
</dbReference>
<dbReference type="InterPro" id="IPR043137">
    <property type="entry name" value="GGT_ssub_C"/>
</dbReference>
<feature type="binding site" evidence="10">
    <location>
        <begin position="463"/>
        <end position="464"/>
    </location>
    <ligand>
        <name>L-glutamate</name>
        <dbReference type="ChEBI" id="CHEBI:29985"/>
    </ligand>
</feature>
<dbReference type="InterPro" id="IPR000101">
    <property type="entry name" value="GGT_peptidase"/>
</dbReference>
<evidence type="ECO:0000256" key="2">
    <source>
        <dbReference type="ARBA" id="ARBA00001089"/>
    </source>
</evidence>
<sequence length="579" mass="61130">MITAASAARRRRCLPLATLMTCILATGCTLADRPAAPQAPPVHATRTMAATANPRASQAALTILRQGGSAVDAAIAAQMMLGVVEPQASGLGGGSALLVWDGEHSRLHFYDGLALAPADVPADYAHDAAGHAWPKETVQRSGRVVGVPGTLRTMALLHRRYGRLPWDRLFQDAIGAARDGFALSPYLHLVLTERPELARLPQFAAYFDAAGKPLAVGTMLKDPALAATLALIAREGDAPLYDGILGEHLRRAVDTGPLPGRISRADLSRYRVRERTPLCITAFGRRICSAAPPVAGGLSVLQQLAILDRVGIARYQPGSVQAAHFLLEASRLAEADRRRYAADPDFVPVPTDVLLDPAYLDARARLIAPDHAAATVRPGTIDGRQAMRPASDPMALPATSHIAIRDAAGNAVSFTTTINLNFGSDLVSDGMVLNNAITNFATRPRIDGQVPANAASPGKRPTTTMSPTIVFGPDGQPEIIIGAGGGARIIDSVVQTLVGRLAWGMSIRDAIDQPRIGAQNHAEELERGSAAERLAPMLEAMGHKPKIDIMNAAVQAVVVTPRGLEGWADPHRDGVAMGD</sequence>
<reference evidence="14 15" key="1">
    <citation type="submission" date="2020-04" db="EMBL/GenBank/DDBJ databases">
        <title>Description of novel Gluconacetobacter.</title>
        <authorList>
            <person name="Sombolestani A."/>
        </authorList>
    </citation>
    <scope>NUCLEOTIDE SEQUENCE [LARGE SCALE GENOMIC DNA]</scope>
    <source>
        <strain evidence="14 15">LMG 19747</strain>
    </source>
</reference>
<feature type="region of interest" description="Disordered" evidence="12">
    <location>
        <begin position="448"/>
        <end position="467"/>
    </location>
</feature>
<dbReference type="AlphaFoldDB" id="A0A7W4IBM3"/>
<dbReference type="Pfam" id="PF01019">
    <property type="entry name" value="G_glu_transpept"/>
    <property type="match status" value="1"/>
</dbReference>
<evidence type="ECO:0000256" key="5">
    <source>
        <dbReference type="ARBA" id="ARBA00022801"/>
    </source>
</evidence>
<comment type="subunit">
    <text evidence="11">This enzyme consists of two polypeptide chains, which are synthesized in precursor form from a single polypeptide.</text>
</comment>
<dbReference type="InterPro" id="IPR029055">
    <property type="entry name" value="Ntn_hydrolases_N"/>
</dbReference>
<keyword evidence="5 11" id="KW-0378">Hydrolase</keyword>
<comment type="caution">
    <text evidence="14">The sequence shown here is derived from an EMBL/GenBank/DDBJ whole genome shotgun (WGS) entry which is preliminary data.</text>
</comment>
<proteinExistence type="inferred from homology"/>
<protein>
    <recommendedName>
        <fullName evidence="11">Glutathione hydrolase proenzyme</fullName>
        <ecNumber evidence="11">2.3.2.2</ecNumber>
        <ecNumber evidence="11">3.4.19.13</ecNumber>
    </recommendedName>
    <component>
        <recommendedName>
            <fullName evidence="11">Glutathione hydrolase large chain</fullName>
        </recommendedName>
    </component>
    <component>
        <recommendedName>
            <fullName evidence="11">Glutathione hydrolase small chain</fullName>
        </recommendedName>
    </component>
</protein>
<comment type="catalytic activity">
    <reaction evidence="2 11">
        <text>glutathione + H2O = L-cysteinylglycine + L-glutamate</text>
        <dbReference type="Rhea" id="RHEA:28807"/>
        <dbReference type="ChEBI" id="CHEBI:15377"/>
        <dbReference type="ChEBI" id="CHEBI:29985"/>
        <dbReference type="ChEBI" id="CHEBI:57925"/>
        <dbReference type="ChEBI" id="CHEBI:61694"/>
        <dbReference type="EC" id="3.4.19.13"/>
    </reaction>
</comment>
<accession>A0A7W4IBM3</accession>
<keyword evidence="11" id="KW-0317">Glutathione biosynthesis</keyword>
<keyword evidence="13" id="KW-0732">Signal</keyword>
<dbReference type="EC" id="3.4.19.13" evidence="11"/>
<evidence type="ECO:0000256" key="3">
    <source>
        <dbReference type="ARBA" id="ARBA00009381"/>
    </source>
</evidence>
<dbReference type="UniPathway" id="UPA00204"/>
<dbReference type="InterPro" id="IPR043138">
    <property type="entry name" value="GGT_lsub"/>
</dbReference>
<dbReference type="Proteomes" id="UP000589085">
    <property type="component" value="Unassembled WGS sequence"/>
</dbReference>
<dbReference type="EC" id="2.3.2.2" evidence="11"/>
<evidence type="ECO:0000256" key="1">
    <source>
        <dbReference type="ARBA" id="ARBA00001049"/>
    </source>
</evidence>
<evidence type="ECO:0000256" key="8">
    <source>
        <dbReference type="ARBA" id="ARBA00047417"/>
    </source>
</evidence>
<evidence type="ECO:0000313" key="14">
    <source>
        <dbReference type="EMBL" id="MBB2159895.1"/>
    </source>
</evidence>
<dbReference type="GO" id="GO:0006751">
    <property type="term" value="P:glutathione catabolic process"/>
    <property type="evidence" value="ECO:0007669"/>
    <property type="project" value="UniProtKB-UniRule"/>
</dbReference>